<keyword evidence="6" id="KW-1003">Cell membrane</keyword>
<comment type="caution">
    <text evidence="6">Lacks conserved residue(s) required for the propagation of feature annotation.</text>
</comment>
<name>A0A6I5RM40_9PSED</name>
<protein>
    <recommendedName>
        <fullName evidence="6">SURF1-like protein</fullName>
    </recommendedName>
</protein>
<sequence>MKPFRPGVLPTVVVLLLLPGLVALGCWQLSRAEQKRQLLATYAERRSADPVAATQLPLIEDSAYRRVRLYGRFEAQHSLLLDNRIRDGRPGVEVLQPFHDQPSGLWLLVNRGWVPWPDRRIPVSFSTPDQPMSLEAWVYVSPGAAFQLQADPQGGAWPHLVTAVDAMQFWPQLQLEGFAHELRLEPGPAAFRLDWPVVAMGPEKHLGYAVQWFALALALIALYLYFGWHNNKEKRHGDRHESVQHL</sequence>
<dbReference type="InterPro" id="IPR002994">
    <property type="entry name" value="Surf1/Shy1"/>
</dbReference>
<feature type="transmembrane region" description="Helical" evidence="6">
    <location>
        <begin position="206"/>
        <end position="226"/>
    </location>
</feature>
<accession>A0A6I5RM40</accession>
<dbReference type="CDD" id="cd06662">
    <property type="entry name" value="SURF1"/>
    <property type="match status" value="1"/>
</dbReference>
<dbReference type="PROSITE" id="PS50895">
    <property type="entry name" value="SURF1"/>
    <property type="match status" value="1"/>
</dbReference>
<dbReference type="PROSITE" id="PS51257">
    <property type="entry name" value="PROKAR_LIPOPROTEIN"/>
    <property type="match status" value="1"/>
</dbReference>
<evidence type="ECO:0000256" key="5">
    <source>
        <dbReference type="ARBA" id="ARBA00023136"/>
    </source>
</evidence>
<evidence type="ECO:0000313" key="8">
    <source>
        <dbReference type="Proteomes" id="UP000471751"/>
    </source>
</evidence>
<evidence type="ECO:0000256" key="1">
    <source>
        <dbReference type="ARBA" id="ARBA00004370"/>
    </source>
</evidence>
<proteinExistence type="inferred from homology"/>
<evidence type="ECO:0000256" key="6">
    <source>
        <dbReference type="RuleBase" id="RU363076"/>
    </source>
</evidence>
<dbReference type="EMBL" id="JAAHBT010000032">
    <property type="protein sequence ID" value="NES09037.1"/>
    <property type="molecule type" value="Genomic_DNA"/>
</dbReference>
<keyword evidence="3 6" id="KW-0812">Transmembrane</keyword>
<evidence type="ECO:0000256" key="3">
    <source>
        <dbReference type="ARBA" id="ARBA00022692"/>
    </source>
</evidence>
<evidence type="ECO:0000256" key="4">
    <source>
        <dbReference type="ARBA" id="ARBA00022989"/>
    </source>
</evidence>
<dbReference type="Proteomes" id="UP000471751">
    <property type="component" value="Unassembled WGS sequence"/>
</dbReference>
<keyword evidence="5 6" id="KW-0472">Membrane</keyword>
<evidence type="ECO:0000256" key="2">
    <source>
        <dbReference type="ARBA" id="ARBA00007165"/>
    </source>
</evidence>
<dbReference type="GO" id="GO:0005886">
    <property type="term" value="C:plasma membrane"/>
    <property type="evidence" value="ECO:0007669"/>
    <property type="project" value="UniProtKB-SubCell"/>
</dbReference>
<dbReference type="PANTHER" id="PTHR23427">
    <property type="entry name" value="SURFEIT LOCUS PROTEIN"/>
    <property type="match status" value="1"/>
</dbReference>
<keyword evidence="4 6" id="KW-1133">Transmembrane helix</keyword>
<comment type="subcellular location">
    <subcellularLocation>
        <location evidence="6">Cell membrane</location>
        <topology evidence="6">Multi-pass membrane protein</topology>
    </subcellularLocation>
    <subcellularLocation>
        <location evidence="1">Membrane</location>
    </subcellularLocation>
</comment>
<organism evidence="7 8">
    <name type="scientific">Pseudomonas laurentiana</name>
    <dbReference type="NCBI Taxonomy" id="2364649"/>
    <lineage>
        <taxon>Bacteria</taxon>
        <taxon>Pseudomonadati</taxon>
        <taxon>Pseudomonadota</taxon>
        <taxon>Gammaproteobacteria</taxon>
        <taxon>Pseudomonadales</taxon>
        <taxon>Pseudomonadaceae</taxon>
        <taxon>Pseudomonas</taxon>
    </lineage>
</organism>
<gene>
    <name evidence="7" type="ORF">G3O07_03715</name>
</gene>
<dbReference type="AlphaFoldDB" id="A0A6I5RM40"/>
<comment type="similarity">
    <text evidence="2 6">Belongs to the SURF1 family.</text>
</comment>
<reference evidence="7 8" key="1">
    <citation type="submission" date="2020-02" db="EMBL/GenBank/DDBJ databases">
        <title>Broccoli isolated Pseudomonas sp.</title>
        <authorList>
            <person name="Fujikawa T."/>
            <person name="Sawada H."/>
        </authorList>
    </citation>
    <scope>NUCLEOTIDE SEQUENCE [LARGE SCALE GENOMIC DNA]</scope>
    <source>
        <strain evidence="7 8">JCM 32154</strain>
    </source>
</reference>
<keyword evidence="8" id="KW-1185">Reference proteome</keyword>
<comment type="caution">
    <text evidence="7">The sequence shown here is derived from an EMBL/GenBank/DDBJ whole genome shotgun (WGS) entry which is preliminary data.</text>
</comment>
<dbReference type="InterPro" id="IPR045214">
    <property type="entry name" value="Surf1/Surf4"/>
</dbReference>
<dbReference type="PANTHER" id="PTHR23427:SF2">
    <property type="entry name" value="SURFEIT LOCUS PROTEIN 1"/>
    <property type="match status" value="1"/>
</dbReference>
<dbReference type="RefSeq" id="WP_163932706.1">
    <property type="nucleotide sequence ID" value="NZ_BMQU01000001.1"/>
</dbReference>
<evidence type="ECO:0000313" key="7">
    <source>
        <dbReference type="EMBL" id="NES09037.1"/>
    </source>
</evidence>
<dbReference type="Pfam" id="PF02104">
    <property type="entry name" value="SURF1"/>
    <property type="match status" value="1"/>
</dbReference>